<dbReference type="Gene3D" id="3.30.390.30">
    <property type="match status" value="1"/>
</dbReference>
<comment type="cofactor">
    <cofactor evidence="1">
        <name>FAD</name>
        <dbReference type="ChEBI" id="CHEBI:57692"/>
    </cofactor>
</comment>
<organism evidence="6 7">
    <name type="scientific">Mahella australiensis (strain DSM 15567 / CIP 107919 / 50-1 BON)</name>
    <dbReference type="NCBI Taxonomy" id="697281"/>
    <lineage>
        <taxon>Bacteria</taxon>
        <taxon>Bacillati</taxon>
        <taxon>Bacillota</taxon>
        <taxon>Clostridia</taxon>
        <taxon>Thermoanaerobacterales</taxon>
        <taxon>Thermoanaerobacterales Family IV. Incertae Sedis</taxon>
        <taxon>Mahella</taxon>
    </lineage>
</organism>
<evidence type="ECO:0000313" key="7">
    <source>
        <dbReference type="Proteomes" id="UP000008457"/>
    </source>
</evidence>
<dbReference type="OrthoDB" id="9807946at2"/>
<dbReference type="PRINTS" id="PR00368">
    <property type="entry name" value="FADPNR"/>
</dbReference>
<dbReference type="Pfam" id="PF18267">
    <property type="entry name" value="Rubredoxin_C"/>
    <property type="match status" value="1"/>
</dbReference>
<dbReference type="PANTHER" id="PTHR43429:SF3">
    <property type="entry name" value="NITRITE REDUCTASE [NAD(P)H]"/>
    <property type="match status" value="1"/>
</dbReference>
<dbReference type="GO" id="GO:0016491">
    <property type="term" value="F:oxidoreductase activity"/>
    <property type="evidence" value="ECO:0007669"/>
    <property type="project" value="InterPro"/>
</dbReference>
<reference evidence="7" key="1">
    <citation type="submission" date="2010-11" db="EMBL/GenBank/DDBJ databases">
        <title>The complete genome of Mahella australiensis DSM 15567.</title>
        <authorList>
            <consortium name="US DOE Joint Genome Institute (JGI-PGF)"/>
            <person name="Lucas S."/>
            <person name="Copeland A."/>
            <person name="Lapidus A."/>
            <person name="Bruce D."/>
            <person name="Goodwin L."/>
            <person name="Pitluck S."/>
            <person name="Kyrpides N."/>
            <person name="Mavromatis K."/>
            <person name="Pagani I."/>
            <person name="Ivanova N."/>
            <person name="Teshima H."/>
            <person name="Brettin T."/>
            <person name="Detter J.C."/>
            <person name="Han C."/>
            <person name="Tapia R."/>
            <person name="Land M."/>
            <person name="Hauser L."/>
            <person name="Markowitz V."/>
            <person name="Cheng J.-F."/>
            <person name="Hugenholtz P."/>
            <person name="Woyke T."/>
            <person name="Wu D."/>
            <person name="Spring S."/>
            <person name="Pukall R."/>
            <person name="Steenblock K."/>
            <person name="Schneider S."/>
            <person name="Klenk H.-P."/>
            <person name="Eisen J.A."/>
        </authorList>
    </citation>
    <scope>NUCLEOTIDE SEQUENCE [LARGE SCALE GENOMIC DNA]</scope>
    <source>
        <strain evidence="7">DSM 15567 / CIP 107919 / 50-1 BON</strain>
    </source>
</reference>
<dbReference type="HOGENOM" id="CLU_003291_4_4_9"/>
<protein>
    <submittedName>
        <fullName evidence="6">FAD-dependent pyridine nucleotide-disulfide oxidoreductase</fullName>
    </submittedName>
</protein>
<dbReference type="InterPro" id="IPR041575">
    <property type="entry name" value="Rubredoxin_C"/>
</dbReference>
<reference evidence="6 7" key="2">
    <citation type="journal article" date="2011" name="Stand. Genomic Sci.">
        <title>Complete genome sequence of Mahella australiensis type strain (50-1 BON).</title>
        <authorList>
            <person name="Sikorski J."/>
            <person name="Teshima H."/>
            <person name="Nolan M."/>
            <person name="Lucas S."/>
            <person name="Hammon N."/>
            <person name="Deshpande S."/>
            <person name="Cheng J.F."/>
            <person name="Pitluck S."/>
            <person name="Liolios K."/>
            <person name="Pagani I."/>
            <person name="Ivanova N."/>
            <person name="Huntemann M."/>
            <person name="Mavromatis K."/>
            <person name="Ovchinikova G."/>
            <person name="Pati A."/>
            <person name="Tapia R."/>
            <person name="Han C."/>
            <person name="Goodwin L."/>
            <person name="Chen A."/>
            <person name="Palaniappan K."/>
            <person name="Land M."/>
            <person name="Hauser L."/>
            <person name="Ngatchou-Djao O.D."/>
            <person name="Rohde M."/>
            <person name="Pukall R."/>
            <person name="Spring S."/>
            <person name="Abt B."/>
            <person name="Goker M."/>
            <person name="Detter J.C."/>
            <person name="Woyke T."/>
            <person name="Bristow J."/>
            <person name="Markowitz V."/>
            <person name="Hugenholtz P."/>
            <person name="Eisen J.A."/>
            <person name="Kyrpides N.C."/>
            <person name="Klenk H.P."/>
            <person name="Lapidus A."/>
        </authorList>
    </citation>
    <scope>NUCLEOTIDE SEQUENCE [LARGE SCALE GENOMIC DNA]</scope>
    <source>
        <strain evidence="7">DSM 15567 / CIP 107919 / 50-1 BON</strain>
    </source>
</reference>
<evidence type="ECO:0000259" key="4">
    <source>
        <dbReference type="Pfam" id="PF07992"/>
    </source>
</evidence>
<dbReference type="Proteomes" id="UP000008457">
    <property type="component" value="Chromosome"/>
</dbReference>
<evidence type="ECO:0000259" key="5">
    <source>
        <dbReference type="Pfam" id="PF18267"/>
    </source>
</evidence>
<evidence type="ECO:0000256" key="3">
    <source>
        <dbReference type="ARBA" id="ARBA00022827"/>
    </source>
</evidence>
<dbReference type="InterPro" id="IPR036188">
    <property type="entry name" value="FAD/NAD-bd_sf"/>
</dbReference>
<evidence type="ECO:0000256" key="2">
    <source>
        <dbReference type="ARBA" id="ARBA00022630"/>
    </source>
</evidence>
<proteinExistence type="predicted"/>
<accession>F3ZVV7</accession>
<dbReference type="InterPro" id="IPR050260">
    <property type="entry name" value="FAD-bd_OxRdtase"/>
</dbReference>
<dbReference type="KEGG" id="mas:Mahau_0108"/>
<dbReference type="InterPro" id="IPR023753">
    <property type="entry name" value="FAD/NAD-binding_dom"/>
</dbReference>
<keyword evidence="3" id="KW-0274">FAD</keyword>
<sequence length="400" mass="43801">MQQEFYYVIVGNGIAGLSAAEAIRQHDAYRPIAVISDENYLTYSRLVLSHHLGENILPETLYIHPQSWYDEKNISMILNTKALGIDTDGKVLKTDKGDIDYTKLIIASGSYCFIPPVEGSDKKGVFALRGMDDLLEINHAIKQSDKAIVIGGGLLGLESAWGIKQKGLDVTVLEFFPRILPRQMDDEGSVILKGIIENLGIELYLGVEAAKISGNDKADGVVLKDGRSISGNFVLFSSGVRPHVEFAKNASISINKGIVVDEYMRTDAPDVYAAGDVAEYNGAIPAIWPIANAQGKIAGINAAGGQEKYKTIPPSNMLKVMGIDCFSVGDINNQDNRFKEIKHVGDTEYYKLFLDGNRLAGAIMIGDISKSMRLRSLIEQGKDMSNYFTSDNAKEIIDRL</sequence>
<dbReference type="AlphaFoldDB" id="F3ZVV7"/>
<evidence type="ECO:0000313" key="6">
    <source>
        <dbReference type="EMBL" id="AEE95331.1"/>
    </source>
</evidence>
<dbReference type="SUPFAM" id="SSF51905">
    <property type="entry name" value="FAD/NAD(P)-binding domain"/>
    <property type="match status" value="2"/>
</dbReference>
<dbReference type="EMBL" id="CP002360">
    <property type="protein sequence ID" value="AEE95331.1"/>
    <property type="molecule type" value="Genomic_DNA"/>
</dbReference>
<name>F3ZVV7_MAHA5</name>
<dbReference type="RefSeq" id="WP_013779765.1">
    <property type="nucleotide sequence ID" value="NC_015520.1"/>
</dbReference>
<dbReference type="InterPro" id="IPR016156">
    <property type="entry name" value="FAD/NAD-linked_Rdtase_dimer_sf"/>
</dbReference>
<dbReference type="STRING" id="697281.Mahau_0108"/>
<gene>
    <name evidence="6" type="ordered locus">Mahau_0108</name>
</gene>
<dbReference type="PRINTS" id="PR00411">
    <property type="entry name" value="PNDRDTASEI"/>
</dbReference>
<feature type="domain" description="NADH-rubredoxin oxidoreductase C-terminal" evidence="5">
    <location>
        <begin position="314"/>
        <end position="381"/>
    </location>
</feature>
<dbReference type="Gene3D" id="3.50.50.60">
    <property type="entry name" value="FAD/NAD(P)-binding domain"/>
    <property type="match status" value="2"/>
</dbReference>
<feature type="domain" description="FAD/NAD(P)-binding" evidence="4">
    <location>
        <begin position="7"/>
        <end position="295"/>
    </location>
</feature>
<dbReference type="Pfam" id="PF07992">
    <property type="entry name" value="Pyr_redox_2"/>
    <property type="match status" value="1"/>
</dbReference>
<dbReference type="PANTHER" id="PTHR43429">
    <property type="entry name" value="PYRIDINE NUCLEOTIDE-DISULFIDE OXIDOREDUCTASE DOMAIN-CONTAINING"/>
    <property type="match status" value="1"/>
</dbReference>
<keyword evidence="7" id="KW-1185">Reference proteome</keyword>
<keyword evidence="2" id="KW-0285">Flavoprotein</keyword>
<dbReference type="eggNOG" id="COG1251">
    <property type="taxonomic scope" value="Bacteria"/>
</dbReference>
<evidence type="ECO:0000256" key="1">
    <source>
        <dbReference type="ARBA" id="ARBA00001974"/>
    </source>
</evidence>